<reference evidence="2" key="3">
    <citation type="journal article" date="2014" name="J. Gen. Physiol.">
        <title>Structural diversity of ABC transporters.</title>
        <authorList>
            <person name="ter Beek J."/>
            <person name="Guskov A."/>
            <person name="Slotboom D.J."/>
        </authorList>
    </citation>
    <scope>NUCLEOTIDE SEQUENCE</scope>
</reference>
<keyword evidence="1" id="KW-1185">Reference proteome</keyword>
<evidence type="ECO:0000313" key="2">
    <source>
        <dbReference type="RefSeq" id="WP_028310575.1"/>
    </source>
</evidence>
<reference evidence="2" key="2">
    <citation type="journal article" date="2008" name="Microbiol. Mol. Biol. Rev.">
        <title>Structure, function, and evolution of bacterial ATP-binding cassette systems.</title>
        <authorList>
            <person name="Davidson A.L."/>
            <person name="Dassa E."/>
            <person name="Orelle C."/>
            <person name="Chen J."/>
        </authorList>
    </citation>
    <scope>NUCLEOTIDE SEQUENCE</scope>
</reference>
<organism evidence="1 2">
    <name type="scientific">Derxia gummosa DSM 723</name>
    <dbReference type="NCBI Taxonomy" id="1121388"/>
    <lineage>
        <taxon>Bacteria</taxon>
        <taxon>Pseudomonadati</taxon>
        <taxon>Pseudomonadota</taxon>
        <taxon>Betaproteobacteria</taxon>
        <taxon>Burkholderiales</taxon>
        <taxon>Alcaligenaceae</taxon>
        <taxon>Derxia</taxon>
    </lineage>
</organism>
<name>A0AC36KAP2_9BURK</name>
<dbReference type="Proteomes" id="UP000675920">
    <property type="component" value="Unplaced"/>
</dbReference>
<reference evidence="2" key="4">
    <citation type="journal article" date="2015" name="F1000Prime Rep">
        <title>Structure and mechanism of ABC transporters.</title>
        <authorList>
            <person name="Wilkens S."/>
        </authorList>
    </citation>
    <scope>NUCLEOTIDE SEQUENCE</scope>
</reference>
<dbReference type="RefSeq" id="WP_028310575.1">
    <property type="nucleotide sequence ID" value="NZ_AXWS01000007.1"/>
</dbReference>
<accession>A0AC36KAP2</accession>
<sequence length="308" mass="32183">MAEAFIPLGDWVNEATQFVLAHDDGLFEKAGHVIETFTVAVQDGLQAMPVWMLAGVFVVLGLWRVGAGFAAFTAACFGLIYGIGLWDQTVVTLAQTLAATVISLLLGVPLGIASAKSKHVSMVIRPVLDFMQTMPAFVYLIPAAMLFGLGIVPGVLSTVVFAMPPAVRLTALGIRQVDHELVEAGLSFGCTPTQLLFKVQLPNALPAIMAGVNQTIMMALSMVIIASMVGAGGLGNEVLASIQRLDIGLGYESGLSVVLLAIILDRITESFGGNGGKRLGFAARMKKLFGGSRPAAVATPDTVAKTVG</sequence>
<proteinExistence type="predicted"/>
<reference evidence="2" key="1">
    <citation type="journal article" date="2007" name="Curr. Opin. Struct. Biol.">
        <title>Structure and mechanism of ABC transporter proteins.</title>
        <authorList>
            <person name="Hollenstein K."/>
            <person name="Dawson R.J."/>
            <person name="Locher K.P."/>
        </authorList>
    </citation>
    <scope>NUCLEOTIDE SEQUENCE</scope>
</reference>
<protein>
    <submittedName>
        <fullName evidence="2">ABC transporter permease</fullName>
    </submittedName>
</protein>
<evidence type="ECO:0000313" key="1">
    <source>
        <dbReference type="Proteomes" id="UP000675920"/>
    </source>
</evidence>
<reference evidence="2" key="5">
    <citation type="submission" date="2025-08" db="UniProtKB">
        <authorList>
            <consortium name="RefSeq"/>
        </authorList>
    </citation>
    <scope>IDENTIFICATION</scope>
</reference>